<feature type="domain" description="DUF6604" evidence="1">
    <location>
        <begin position="12"/>
        <end position="116"/>
    </location>
</feature>
<reference evidence="3" key="1">
    <citation type="journal article" date="2017" name="Genome Biol.">
        <title>Comparative genomics reveals high biological diversity and specific adaptations in the industrially and medically important fungal genus Aspergillus.</title>
        <authorList>
            <person name="de Vries R.P."/>
            <person name="Riley R."/>
            <person name="Wiebenga A."/>
            <person name="Aguilar-Osorio G."/>
            <person name="Amillis S."/>
            <person name="Uchima C.A."/>
            <person name="Anderluh G."/>
            <person name="Asadollahi M."/>
            <person name="Askin M."/>
            <person name="Barry K."/>
            <person name="Battaglia E."/>
            <person name="Bayram O."/>
            <person name="Benocci T."/>
            <person name="Braus-Stromeyer S.A."/>
            <person name="Caldana C."/>
            <person name="Canovas D."/>
            <person name="Cerqueira G.C."/>
            <person name="Chen F."/>
            <person name="Chen W."/>
            <person name="Choi C."/>
            <person name="Clum A."/>
            <person name="Dos Santos R.A."/>
            <person name="Damasio A.R."/>
            <person name="Diallinas G."/>
            <person name="Emri T."/>
            <person name="Fekete E."/>
            <person name="Flipphi M."/>
            <person name="Freyberg S."/>
            <person name="Gallo A."/>
            <person name="Gournas C."/>
            <person name="Habgood R."/>
            <person name="Hainaut M."/>
            <person name="Harispe M.L."/>
            <person name="Henrissat B."/>
            <person name="Hilden K.S."/>
            <person name="Hope R."/>
            <person name="Hossain A."/>
            <person name="Karabika E."/>
            <person name="Karaffa L."/>
            <person name="Karanyi Z."/>
            <person name="Krasevec N."/>
            <person name="Kuo A."/>
            <person name="Kusch H."/>
            <person name="LaButti K."/>
            <person name="Lagendijk E.L."/>
            <person name="Lapidus A."/>
            <person name="Levasseur A."/>
            <person name="Lindquist E."/>
            <person name="Lipzen A."/>
            <person name="Logrieco A.F."/>
            <person name="MacCabe A."/>
            <person name="Maekelae M.R."/>
            <person name="Malavazi I."/>
            <person name="Melin P."/>
            <person name="Meyer V."/>
            <person name="Mielnichuk N."/>
            <person name="Miskei M."/>
            <person name="Molnar A.P."/>
            <person name="Mule G."/>
            <person name="Ngan C.Y."/>
            <person name="Orejas M."/>
            <person name="Orosz E."/>
            <person name="Ouedraogo J.P."/>
            <person name="Overkamp K.M."/>
            <person name="Park H.-S."/>
            <person name="Perrone G."/>
            <person name="Piumi F."/>
            <person name="Punt P.J."/>
            <person name="Ram A.F."/>
            <person name="Ramon A."/>
            <person name="Rauscher S."/>
            <person name="Record E."/>
            <person name="Riano-Pachon D.M."/>
            <person name="Robert V."/>
            <person name="Roehrig J."/>
            <person name="Ruller R."/>
            <person name="Salamov A."/>
            <person name="Salih N.S."/>
            <person name="Samson R.A."/>
            <person name="Sandor E."/>
            <person name="Sanguinetti M."/>
            <person name="Schuetze T."/>
            <person name="Sepcic K."/>
            <person name="Shelest E."/>
            <person name="Sherlock G."/>
            <person name="Sophianopoulou V."/>
            <person name="Squina F.M."/>
            <person name="Sun H."/>
            <person name="Susca A."/>
            <person name="Todd R.B."/>
            <person name="Tsang A."/>
            <person name="Unkles S.E."/>
            <person name="van de Wiele N."/>
            <person name="van Rossen-Uffink D."/>
            <person name="Oliveira J.V."/>
            <person name="Vesth T.C."/>
            <person name="Visser J."/>
            <person name="Yu J.-H."/>
            <person name="Zhou M."/>
            <person name="Andersen M.R."/>
            <person name="Archer D.B."/>
            <person name="Baker S.E."/>
            <person name="Benoit I."/>
            <person name="Brakhage A.A."/>
            <person name="Braus G.H."/>
            <person name="Fischer R."/>
            <person name="Frisvad J.C."/>
            <person name="Goldman G.H."/>
            <person name="Houbraken J."/>
            <person name="Oakley B."/>
            <person name="Pocsi I."/>
            <person name="Scazzocchio C."/>
            <person name="Seiboth B."/>
            <person name="vanKuyk P.A."/>
            <person name="Wortman J."/>
            <person name="Dyer P.S."/>
            <person name="Grigoriev I.V."/>
        </authorList>
    </citation>
    <scope>NUCLEOTIDE SEQUENCE [LARGE SCALE GENOMIC DNA]</scope>
    <source>
        <strain evidence="3">ATCC 16872 / CBS 172.66 / WB 5094</strain>
    </source>
</reference>
<sequence>MDFQDRSSSRIATDKVALWLKQTAEEHFRVKVTVKSRGRILDADDFVRLAKRIKEWWRRHIKIPGDLLEQLHLAIYGRLQDAFAYAPRTADEEPTQEFINHIYFIQVLMDVHDILTYPSLDQKFNGVRREDSEWACVVHMFQPYGRSFLRDWGLQRRA</sequence>
<dbReference type="AlphaFoldDB" id="A0A1L9X5A3"/>
<dbReference type="EMBL" id="KV878971">
    <property type="protein sequence ID" value="OJK03509.1"/>
    <property type="molecule type" value="Genomic_DNA"/>
</dbReference>
<accession>A0A1L9X5A3</accession>
<dbReference type="InterPro" id="IPR046539">
    <property type="entry name" value="DUF6604"/>
</dbReference>
<dbReference type="Pfam" id="PF20253">
    <property type="entry name" value="DUF6604"/>
    <property type="match status" value="1"/>
</dbReference>
<dbReference type="RefSeq" id="XP_020059848.1">
    <property type="nucleotide sequence ID" value="XM_020200549.1"/>
</dbReference>
<protein>
    <recommendedName>
        <fullName evidence="1">DUF6604 domain-containing protein</fullName>
    </recommendedName>
</protein>
<evidence type="ECO:0000313" key="2">
    <source>
        <dbReference type="EMBL" id="OJK03509.1"/>
    </source>
</evidence>
<dbReference type="Proteomes" id="UP000184546">
    <property type="component" value="Unassembled WGS sequence"/>
</dbReference>
<proteinExistence type="predicted"/>
<organism evidence="2 3">
    <name type="scientific">Aspergillus aculeatus (strain ATCC 16872 / CBS 172.66 / WB 5094)</name>
    <dbReference type="NCBI Taxonomy" id="690307"/>
    <lineage>
        <taxon>Eukaryota</taxon>
        <taxon>Fungi</taxon>
        <taxon>Dikarya</taxon>
        <taxon>Ascomycota</taxon>
        <taxon>Pezizomycotina</taxon>
        <taxon>Eurotiomycetes</taxon>
        <taxon>Eurotiomycetidae</taxon>
        <taxon>Eurotiales</taxon>
        <taxon>Aspergillaceae</taxon>
        <taxon>Aspergillus</taxon>
        <taxon>Aspergillus subgen. Circumdati</taxon>
    </lineage>
</organism>
<dbReference type="VEuPathDB" id="FungiDB:ASPACDRAFT_39126"/>
<keyword evidence="3" id="KW-1185">Reference proteome</keyword>
<gene>
    <name evidence="2" type="ORF">ASPACDRAFT_39126</name>
</gene>
<evidence type="ECO:0000259" key="1">
    <source>
        <dbReference type="Pfam" id="PF20253"/>
    </source>
</evidence>
<evidence type="ECO:0000313" key="3">
    <source>
        <dbReference type="Proteomes" id="UP000184546"/>
    </source>
</evidence>
<name>A0A1L9X5A3_ASPA1</name>
<dbReference type="GeneID" id="30974363"/>